<organism evidence="7 8">
    <name type="scientific">Candidatus Filomicrobium marinum</name>
    <dbReference type="NCBI Taxonomy" id="1608628"/>
    <lineage>
        <taxon>Bacteria</taxon>
        <taxon>Pseudomonadati</taxon>
        <taxon>Pseudomonadota</taxon>
        <taxon>Alphaproteobacteria</taxon>
        <taxon>Hyphomicrobiales</taxon>
        <taxon>Hyphomicrobiaceae</taxon>
        <taxon>Filomicrobium</taxon>
    </lineage>
</organism>
<evidence type="ECO:0000259" key="6">
    <source>
        <dbReference type="Pfam" id="PF07992"/>
    </source>
</evidence>
<sequence length="457" mass="50040">MNETAIATSGDPTEPMIVPGPSDKHRIVVVGGGAGGLELVTGLGRKLGKRGRADITLLDRARTHVWKPLLHEIAAGSMDISRHELDYLAHAHWHGFRYRYGELTGLDREKKLVYCSATYDEDGRQITPARGFGYDTLVIAIGSVSNDFGTEGVAEHAIMLDTKEQAVRFNRRLVNACFRANAQPGPVEPGQLHVAIIGAGATGTELAAELHHTARGVVAFGMDRIDPEKDIKITLIEAAPRILPALPERLSSATTKILEKLGVEVRANARVTSVSEKGVLLQTGEFIPSALVVWAAGVKGPNVLADLDGLEVSRSNQLVVKPTLQTTRDDDIFVIGDAAYLVPEGKTTPIPPRAQAAHQEASHVLRQIQRQMKGEPLRPFKYQDFGSLVSLGEYSTVGSLMGFVSGRSMWIEGFFAKVMYRSLYKMHQWALHGPWKVMLDTLSRTITRRTEPEVKLH</sequence>
<dbReference type="KEGG" id="fil:BN1229_v1_1585"/>
<dbReference type="Proteomes" id="UP000033187">
    <property type="component" value="Chromosome 1"/>
</dbReference>
<accession>A0A0D6JDQ9</accession>
<dbReference type="EC" id="1.6.99.3" evidence="7"/>
<reference evidence="8" key="1">
    <citation type="submission" date="2015-02" db="EMBL/GenBank/DDBJ databases">
        <authorList>
            <person name="Chooi Y.-H."/>
        </authorList>
    </citation>
    <scope>NUCLEOTIDE SEQUENCE [LARGE SCALE GENOMIC DNA]</scope>
    <source>
        <strain evidence="8">strain Y</strain>
    </source>
</reference>
<dbReference type="Pfam" id="PF07992">
    <property type="entry name" value="Pyr_redox_2"/>
    <property type="match status" value="1"/>
</dbReference>
<evidence type="ECO:0000256" key="4">
    <source>
        <dbReference type="ARBA" id="ARBA00023002"/>
    </source>
</evidence>
<name>A0A0D6JDQ9_9HYPH</name>
<dbReference type="PANTHER" id="PTHR43706">
    <property type="entry name" value="NADH DEHYDROGENASE"/>
    <property type="match status" value="1"/>
</dbReference>
<evidence type="ECO:0000313" key="7">
    <source>
        <dbReference type="EMBL" id="CPR18165.1"/>
    </source>
</evidence>
<dbReference type="SUPFAM" id="SSF51905">
    <property type="entry name" value="FAD/NAD(P)-binding domain"/>
    <property type="match status" value="1"/>
</dbReference>
<gene>
    <name evidence="7" type="primary">ndh</name>
    <name evidence="7" type="ORF">YBN1229_v1_1587</name>
</gene>
<dbReference type="InterPro" id="IPR036188">
    <property type="entry name" value="FAD/NAD-bd_sf"/>
</dbReference>
<dbReference type="Gene3D" id="3.50.50.100">
    <property type="match status" value="1"/>
</dbReference>
<protein>
    <submittedName>
        <fullName evidence="7">Respiratory NADH dehydrogenase 2/cupric reductase</fullName>
        <ecNumber evidence="7">1.16.1.-</ecNumber>
        <ecNumber evidence="7">1.6.99.3</ecNumber>
    </submittedName>
</protein>
<proteinExistence type="inferred from homology"/>
<dbReference type="PANTHER" id="PTHR43706:SF9">
    <property type="entry name" value="TYPE II NADH:QUINONE OXIDOREDUCTASE"/>
    <property type="match status" value="1"/>
</dbReference>
<keyword evidence="3" id="KW-0274">FAD</keyword>
<dbReference type="GO" id="GO:0008137">
    <property type="term" value="F:NADH dehydrogenase (ubiquinone) activity"/>
    <property type="evidence" value="ECO:0007669"/>
    <property type="project" value="TreeGrafter"/>
</dbReference>
<keyword evidence="2" id="KW-0285">Flavoprotein</keyword>
<dbReference type="PRINTS" id="PR00368">
    <property type="entry name" value="FADPNR"/>
</dbReference>
<keyword evidence="4 7" id="KW-0560">Oxidoreductase</keyword>
<dbReference type="PRINTS" id="PR00411">
    <property type="entry name" value="PNDRDTASEI"/>
</dbReference>
<dbReference type="EMBL" id="LN829119">
    <property type="protein sequence ID" value="CPR18165.1"/>
    <property type="molecule type" value="Genomic_DNA"/>
</dbReference>
<dbReference type="KEGG" id="fiy:BN1229_v1_1587"/>
<evidence type="ECO:0000256" key="5">
    <source>
        <dbReference type="ARBA" id="ARBA00023027"/>
    </source>
</evidence>
<comment type="similarity">
    <text evidence="1">Belongs to the NADH dehydrogenase family.</text>
</comment>
<evidence type="ECO:0000256" key="1">
    <source>
        <dbReference type="ARBA" id="ARBA00005272"/>
    </source>
</evidence>
<keyword evidence="5" id="KW-0520">NAD</keyword>
<dbReference type="GO" id="GO:0003954">
    <property type="term" value="F:NADH dehydrogenase activity"/>
    <property type="evidence" value="ECO:0007669"/>
    <property type="project" value="InterPro"/>
</dbReference>
<evidence type="ECO:0000256" key="2">
    <source>
        <dbReference type="ARBA" id="ARBA00022630"/>
    </source>
</evidence>
<dbReference type="InterPro" id="IPR045024">
    <property type="entry name" value="NDH-2"/>
</dbReference>
<dbReference type="InterPro" id="IPR023753">
    <property type="entry name" value="FAD/NAD-binding_dom"/>
</dbReference>
<evidence type="ECO:0000313" key="8">
    <source>
        <dbReference type="Proteomes" id="UP000033187"/>
    </source>
</evidence>
<dbReference type="AlphaFoldDB" id="A0A0D6JDQ9"/>
<evidence type="ECO:0000256" key="3">
    <source>
        <dbReference type="ARBA" id="ARBA00022827"/>
    </source>
</evidence>
<keyword evidence="8" id="KW-1185">Reference proteome</keyword>
<dbReference type="EC" id="1.16.1.-" evidence="7"/>
<feature type="domain" description="FAD/NAD(P)-binding" evidence="6">
    <location>
        <begin position="26"/>
        <end position="361"/>
    </location>
</feature>